<gene>
    <name evidence="2" type="ORF">MCEL_02730</name>
</gene>
<dbReference type="AlphaFoldDB" id="A0A7I7RBR9"/>
<accession>A0A7I7RBR9</accession>
<dbReference type="InterPro" id="IPR046031">
    <property type="entry name" value="DUF5989"/>
</dbReference>
<evidence type="ECO:0000256" key="1">
    <source>
        <dbReference type="SAM" id="Phobius"/>
    </source>
</evidence>
<reference evidence="2 3" key="1">
    <citation type="journal article" date="2019" name="Emerg. Microbes Infect.">
        <title>Comprehensive subspecies identification of 175 nontuberculous mycobacteria species based on 7547 genomic profiles.</title>
        <authorList>
            <person name="Matsumoto Y."/>
            <person name="Kinjo T."/>
            <person name="Motooka D."/>
            <person name="Nabeya D."/>
            <person name="Jung N."/>
            <person name="Uechi K."/>
            <person name="Horii T."/>
            <person name="Iida T."/>
            <person name="Fujita J."/>
            <person name="Nakamura S."/>
        </authorList>
    </citation>
    <scope>NUCLEOTIDE SEQUENCE [LARGE SCALE GENOMIC DNA]</scope>
    <source>
        <strain evidence="2 3">JCM 18439</strain>
    </source>
</reference>
<keyword evidence="1" id="KW-0472">Membrane</keyword>
<dbReference type="EMBL" id="AP022591">
    <property type="protein sequence ID" value="BBY41978.1"/>
    <property type="molecule type" value="Genomic_DNA"/>
</dbReference>
<proteinExistence type="predicted"/>
<sequence>MRRAVHAWRLLTEFGRYAVVNRAYWVIPLIILLLGVAGFIGVVQITVPFTLYALF</sequence>
<organism evidence="2 3">
    <name type="scientific">Mycolicibacterium celeriflavum</name>
    <name type="common">Mycobacterium celeriflavum</name>
    <dbReference type="NCBI Taxonomy" id="1249101"/>
    <lineage>
        <taxon>Bacteria</taxon>
        <taxon>Bacillati</taxon>
        <taxon>Actinomycetota</taxon>
        <taxon>Actinomycetes</taxon>
        <taxon>Mycobacteriales</taxon>
        <taxon>Mycobacteriaceae</taxon>
        <taxon>Mycolicibacterium</taxon>
    </lineage>
</organism>
<evidence type="ECO:0000313" key="3">
    <source>
        <dbReference type="Proteomes" id="UP000466431"/>
    </source>
</evidence>
<evidence type="ECO:0000313" key="2">
    <source>
        <dbReference type="EMBL" id="BBY41978.1"/>
    </source>
</evidence>
<dbReference type="Proteomes" id="UP000466431">
    <property type="component" value="Chromosome"/>
</dbReference>
<name>A0A7I7RBR9_MYCCF</name>
<keyword evidence="3" id="KW-1185">Reference proteome</keyword>
<protein>
    <submittedName>
        <fullName evidence="2">Uncharacterized protein</fullName>
    </submittedName>
</protein>
<feature type="transmembrane region" description="Helical" evidence="1">
    <location>
        <begin position="23"/>
        <end position="54"/>
    </location>
</feature>
<keyword evidence="1" id="KW-0812">Transmembrane</keyword>
<dbReference type="KEGG" id="mcee:MCEL_02730"/>
<dbReference type="Pfam" id="PF19451">
    <property type="entry name" value="DUF5989"/>
    <property type="match status" value="1"/>
</dbReference>
<keyword evidence="1" id="KW-1133">Transmembrane helix</keyword>